<reference evidence="3" key="1">
    <citation type="submission" date="2017-02" db="UniProtKB">
        <authorList>
            <consortium name="WormBaseParasite"/>
        </authorList>
    </citation>
    <scope>IDENTIFICATION</scope>
</reference>
<accession>A0A0N4VJD0</accession>
<dbReference type="Proteomes" id="UP000274131">
    <property type="component" value="Unassembled WGS sequence"/>
</dbReference>
<keyword evidence="2" id="KW-1185">Reference proteome</keyword>
<gene>
    <name evidence="1" type="ORF">EVEC_LOCUS10274</name>
</gene>
<protein>
    <submittedName>
        <fullName evidence="1 3">Uncharacterized protein</fullName>
    </submittedName>
</protein>
<dbReference type="EMBL" id="UXUI01010693">
    <property type="protein sequence ID" value="VDD95523.1"/>
    <property type="molecule type" value="Genomic_DNA"/>
</dbReference>
<organism evidence="3">
    <name type="scientific">Enterobius vermicularis</name>
    <name type="common">Human pinworm</name>
    <dbReference type="NCBI Taxonomy" id="51028"/>
    <lineage>
        <taxon>Eukaryota</taxon>
        <taxon>Metazoa</taxon>
        <taxon>Ecdysozoa</taxon>
        <taxon>Nematoda</taxon>
        <taxon>Chromadorea</taxon>
        <taxon>Rhabditida</taxon>
        <taxon>Spirurina</taxon>
        <taxon>Oxyuridomorpha</taxon>
        <taxon>Oxyuroidea</taxon>
        <taxon>Oxyuridae</taxon>
        <taxon>Enterobius</taxon>
    </lineage>
</organism>
<proteinExistence type="predicted"/>
<reference evidence="1 2" key="2">
    <citation type="submission" date="2018-10" db="EMBL/GenBank/DDBJ databases">
        <authorList>
            <consortium name="Pathogen Informatics"/>
        </authorList>
    </citation>
    <scope>NUCLEOTIDE SEQUENCE [LARGE SCALE GENOMIC DNA]</scope>
</reference>
<dbReference type="WBParaSite" id="EVEC_0001095101-mRNA-1">
    <property type="protein sequence ID" value="EVEC_0001095101-mRNA-1"/>
    <property type="gene ID" value="EVEC_0001095101"/>
</dbReference>
<evidence type="ECO:0000313" key="1">
    <source>
        <dbReference type="EMBL" id="VDD95523.1"/>
    </source>
</evidence>
<evidence type="ECO:0000313" key="2">
    <source>
        <dbReference type="Proteomes" id="UP000274131"/>
    </source>
</evidence>
<dbReference type="AlphaFoldDB" id="A0A0N4VJD0"/>
<evidence type="ECO:0000313" key="3">
    <source>
        <dbReference type="WBParaSite" id="EVEC_0001095101-mRNA-1"/>
    </source>
</evidence>
<sequence>MVRPPPTFFPHPSHVTGSAAAVTIVDAGGGDDNSRNGAAILYYLDMEELEKSDRDEVSQFLPALLAKR</sequence>
<name>A0A0N4VJD0_ENTVE</name>